<dbReference type="RefSeq" id="WP_042232649.1">
    <property type="nucleotide sequence ID" value="NZ_CP026520.1"/>
</dbReference>
<dbReference type="CDD" id="cd01949">
    <property type="entry name" value="GGDEF"/>
    <property type="match status" value="1"/>
</dbReference>
<dbReference type="InterPro" id="IPR050469">
    <property type="entry name" value="Diguanylate_Cyclase"/>
</dbReference>
<dbReference type="EC" id="2.7.7.65" evidence="2"/>
<dbReference type="PROSITE" id="PS50887">
    <property type="entry name" value="GGDEF"/>
    <property type="match status" value="1"/>
</dbReference>
<evidence type="ECO:0000313" key="2">
    <source>
        <dbReference type="EMBL" id="MCY9597867.1"/>
    </source>
</evidence>
<dbReference type="EMBL" id="CP026520">
    <property type="protein sequence ID" value="QAV20247.1"/>
    <property type="molecule type" value="Genomic_DNA"/>
</dbReference>
<dbReference type="InterPro" id="IPR029787">
    <property type="entry name" value="Nucleotide_cyclase"/>
</dbReference>
<proteinExistence type="predicted"/>
<dbReference type="Proteomes" id="UP000288943">
    <property type="component" value="Chromosome"/>
</dbReference>
<dbReference type="FunFam" id="3.30.70.270:FF:000001">
    <property type="entry name" value="Diguanylate cyclase domain protein"/>
    <property type="match status" value="1"/>
</dbReference>
<dbReference type="Gene3D" id="3.30.70.270">
    <property type="match status" value="1"/>
</dbReference>
<dbReference type="EMBL" id="JAMDMJ010000025">
    <property type="protein sequence ID" value="MCY9597867.1"/>
    <property type="molecule type" value="Genomic_DNA"/>
</dbReference>
<dbReference type="SMART" id="SM00267">
    <property type="entry name" value="GGDEF"/>
    <property type="match status" value="1"/>
</dbReference>
<evidence type="ECO:0000313" key="4">
    <source>
        <dbReference type="Proteomes" id="UP000288943"/>
    </source>
</evidence>
<dbReference type="InterPro" id="IPR043128">
    <property type="entry name" value="Rev_trsase/Diguanyl_cyclase"/>
</dbReference>
<dbReference type="Pfam" id="PF00990">
    <property type="entry name" value="GGDEF"/>
    <property type="match status" value="1"/>
</dbReference>
<dbReference type="GO" id="GO:0043709">
    <property type="term" value="P:cell adhesion involved in single-species biofilm formation"/>
    <property type="evidence" value="ECO:0007669"/>
    <property type="project" value="TreeGrafter"/>
</dbReference>
<reference evidence="3 4" key="1">
    <citation type="submission" date="2018-01" db="EMBL/GenBank/DDBJ databases">
        <title>The whole genome sequencing and assembly of Paenibacillus chitinolyticus KCCM 41400 strain.</title>
        <authorList>
            <person name="Kim J.-Y."/>
            <person name="Park M.-K."/>
            <person name="Lee Y.-J."/>
            <person name="Yi H."/>
            <person name="Bahn Y.-S."/>
            <person name="Kim J.F."/>
            <person name="Lee D.-W."/>
        </authorList>
    </citation>
    <scope>NUCLEOTIDE SEQUENCE [LARGE SCALE GENOMIC DNA]</scope>
    <source>
        <strain evidence="3 4">KCCM 41400</strain>
    </source>
</reference>
<dbReference type="GO" id="GO:0005886">
    <property type="term" value="C:plasma membrane"/>
    <property type="evidence" value="ECO:0007669"/>
    <property type="project" value="TreeGrafter"/>
</dbReference>
<dbReference type="AlphaFoldDB" id="A0A410X0W2"/>
<dbReference type="GO" id="GO:1902201">
    <property type="term" value="P:negative regulation of bacterial-type flagellum-dependent cell motility"/>
    <property type="evidence" value="ECO:0007669"/>
    <property type="project" value="TreeGrafter"/>
</dbReference>
<feature type="domain" description="GGDEF" evidence="1">
    <location>
        <begin position="537"/>
        <end position="666"/>
    </location>
</feature>
<dbReference type="Pfam" id="PF13185">
    <property type="entry name" value="GAF_2"/>
    <property type="match status" value="1"/>
</dbReference>
<dbReference type="OrthoDB" id="9759607at2"/>
<dbReference type="PANTHER" id="PTHR45138">
    <property type="entry name" value="REGULATORY COMPONENTS OF SENSORY TRANSDUCTION SYSTEM"/>
    <property type="match status" value="1"/>
</dbReference>
<accession>A0A410X0W2</accession>
<gene>
    <name evidence="2" type="ORF">M5X16_19040</name>
    <name evidence="3" type="ORF">PC41400_22275</name>
</gene>
<name>A0A410X0W2_9BACL</name>
<dbReference type="InterPro" id="IPR029016">
    <property type="entry name" value="GAF-like_dom_sf"/>
</dbReference>
<dbReference type="GeneID" id="95377523"/>
<evidence type="ECO:0000259" key="1">
    <source>
        <dbReference type="PROSITE" id="PS50887"/>
    </source>
</evidence>
<evidence type="ECO:0000313" key="3">
    <source>
        <dbReference type="EMBL" id="QAV20247.1"/>
    </source>
</evidence>
<dbReference type="GO" id="GO:0052621">
    <property type="term" value="F:diguanylate cyclase activity"/>
    <property type="evidence" value="ECO:0007669"/>
    <property type="project" value="UniProtKB-EC"/>
</dbReference>
<dbReference type="InterPro" id="IPR003018">
    <property type="entry name" value="GAF"/>
</dbReference>
<dbReference type="PANTHER" id="PTHR45138:SF9">
    <property type="entry name" value="DIGUANYLATE CYCLASE DGCM-RELATED"/>
    <property type="match status" value="1"/>
</dbReference>
<dbReference type="InterPro" id="IPR000160">
    <property type="entry name" value="GGDEF_dom"/>
</dbReference>
<dbReference type="SUPFAM" id="SSF55781">
    <property type="entry name" value="GAF domain-like"/>
    <property type="match status" value="2"/>
</dbReference>
<dbReference type="Gene3D" id="3.30.450.40">
    <property type="match status" value="3"/>
</dbReference>
<dbReference type="Proteomes" id="UP001527202">
    <property type="component" value="Unassembled WGS sequence"/>
</dbReference>
<dbReference type="NCBIfam" id="TIGR00254">
    <property type="entry name" value="GGDEF"/>
    <property type="match status" value="1"/>
</dbReference>
<protein>
    <submittedName>
        <fullName evidence="2">Diguanylate cyclase</fullName>
        <ecNumber evidence="2">2.7.7.65</ecNumber>
    </submittedName>
    <submittedName>
        <fullName evidence="3">GGDEF domain-containing protein</fullName>
    </submittedName>
</protein>
<keyword evidence="2" id="KW-0808">Transferase</keyword>
<keyword evidence="5" id="KW-1185">Reference proteome</keyword>
<dbReference type="SUPFAM" id="SSF55073">
    <property type="entry name" value="Nucleotide cyclase"/>
    <property type="match status" value="1"/>
</dbReference>
<dbReference type="KEGG" id="pchi:PC41400_22275"/>
<reference evidence="2 5" key="2">
    <citation type="submission" date="2022-05" db="EMBL/GenBank/DDBJ databases">
        <title>Genome Sequencing of Bee-Associated Microbes.</title>
        <authorList>
            <person name="Dunlap C."/>
        </authorList>
    </citation>
    <scope>NUCLEOTIDE SEQUENCE [LARGE SCALE GENOMIC DNA]</scope>
    <source>
        <strain evidence="2 5">NRRL B-23120</strain>
    </source>
</reference>
<dbReference type="SMART" id="SM00065">
    <property type="entry name" value="GAF"/>
    <property type="match status" value="1"/>
</dbReference>
<organism evidence="3 4">
    <name type="scientific">Paenibacillus chitinolyticus</name>
    <dbReference type="NCBI Taxonomy" id="79263"/>
    <lineage>
        <taxon>Bacteria</taxon>
        <taxon>Bacillati</taxon>
        <taxon>Bacillota</taxon>
        <taxon>Bacilli</taxon>
        <taxon>Bacillales</taxon>
        <taxon>Paenibacillaceae</taxon>
        <taxon>Paenibacillus</taxon>
    </lineage>
</organism>
<evidence type="ECO:0000313" key="5">
    <source>
        <dbReference type="Proteomes" id="UP001527202"/>
    </source>
</evidence>
<keyword evidence="2" id="KW-0548">Nucleotidyltransferase</keyword>
<sequence length="671" mass="75889">MSDKLHHPLPYYPVENAKKLDESSLEPYVLHLDRQGGVLSQRDELHQLFKDWIGRSARYLRSFNGSLELFDSFGQNIGFYTAENFLHPLYRDGTAWTEELLERTAFSQCKRHQRLVTVDDSTYNEGALRGCVTCAAPLYNPSGECVGTIGILAGPVQDHALLEALLESQILSLQQFSMSGHSARTALSLSGQINRNERELRKWEMLFEMTNKLHAQIDVNAVLTVVIDCIQELYPFVMLDLLLSQDHHNGALPFKLLRYQSGEEDICAKAFLEGELFVYEENLGDGIRRREIAAPLSGNQGVYGVLHLKYTCDTVDPAELSFITLLADAAGTAFENAKLYEHSNLLVNELRLINDMTQKLTQSLSLHEIFDFACGELTDIFKGEFCCILQKEEEKERLVVKASNFNRLHYEHLEPGTGYSGLVYDRKEAIIVSDYDPRFHVSSKLMELSKSKSLMAAPILGGGEVLGVILVAHREPHYFSYDNFKLLQALCSHIGLAITNATLHAELQRLVIMDQLTGLYARHYLNNQVQEMQKKDFCGSLIVVDIDYFKQVNDTYGHQVGDQILMQVSGILASSIRDTDIAARWGGEELAVYLPKVGKQQALRVAERIRERVMNETRPGVTVSCGVSDWFWEDDKISVESLFYKADMALYQAKHDGRNQIVMDQSRSFTS</sequence>